<dbReference type="SUPFAM" id="SSF46785">
    <property type="entry name" value="Winged helix' DNA-binding domain"/>
    <property type="match status" value="1"/>
</dbReference>
<dbReference type="Proteomes" id="UP000288812">
    <property type="component" value="Unassembled WGS sequence"/>
</dbReference>
<evidence type="ECO:0000256" key="3">
    <source>
        <dbReference type="ARBA" id="ARBA00023163"/>
    </source>
</evidence>
<feature type="domain" description="HTH crp-type" evidence="4">
    <location>
        <begin position="150"/>
        <end position="216"/>
    </location>
</feature>
<dbReference type="CDD" id="cd00038">
    <property type="entry name" value="CAP_ED"/>
    <property type="match status" value="1"/>
</dbReference>
<comment type="caution">
    <text evidence="5">The sequence shown here is derived from an EMBL/GenBank/DDBJ whole genome shotgun (WGS) entry which is preliminary data.</text>
</comment>
<evidence type="ECO:0000256" key="2">
    <source>
        <dbReference type="ARBA" id="ARBA00023125"/>
    </source>
</evidence>
<keyword evidence="6" id="KW-1185">Reference proteome</keyword>
<evidence type="ECO:0000256" key="1">
    <source>
        <dbReference type="ARBA" id="ARBA00023015"/>
    </source>
</evidence>
<reference evidence="5 6" key="1">
    <citation type="submission" date="2018-11" db="EMBL/GenBank/DDBJ databases">
        <title>Genome sequencing and assembly of Anaerosphaera sp. nov., GS7-6-2.</title>
        <authorList>
            <person name="Rettenmaier R."/>
            <person name="Liebl W."/>
            <person name="Zverlov V."/>
        </authorList>
    </citation>
    <scope>NUCLEOTIDE SEQUENCE [LARGE SCALE GENOMIC DNA]</scope>
    <source>
        <strain evidence="5 6">GS7-6-2</strain>
    </source>
</reference>
<dbReference type="SUPFAM" id="SSF51206">
    <property type="entry name" value="cAMP-binding domain-like"/>
    <property type="match status" value="1"/>
</dbReference>
<dbReference type="RefSeq" id="WP_127725340.1">
    <property type="nucleotide sequence ID" value="NZ_RLIH01000021.1"/>
</dbReference>
<dbReference type="InterPro" id="IPR012318">
    <property type="entry name" value="HTH_CRP"/>
</dbReference>
<gene>
    <name evidence="5" type="ORF">EF514_10185</name>
</gene>
<dbReference type="Gene3D" id="2.60.120.10">
    <property type="entry name" value="Jelly Rolls"/>
    <property type="match status" value="1"/>
</dbReference>
<dbReference type="EMBL" id="RLIH01000021">
    <property type="protein sequence ID" value="RVU53886.1"/>
    <property type="molecule type" value="Genomic_DNA"/>
</dbReference>
<sequence length="223" mass="25589">MSKNTYSLESFFPFWNKLSKSHQNLLRENTENLIFKKGSEVLNSDTECLGLIFVRSGILRAHIVSDSGREVTLYRLLQGDICLLSASCIMSNIQFKIHLEAEEDSHTYILNTSAYEKLITESILFSNYINEIISSRFSEVVWTLEQILFKSMDSRIADFLVEQSILQESDILSLTHNQIAKNLGTAREVISRILKYFQNENILTVTRGKIKILDKKSLIALSR</sequence>
<evidence type="ECO:0000313" key="6">
    <source>
        <dbReference type="Proteomes" id="UP000288812"/>
    </source>
</evidence>
<keyword evidence="2" id="KW-0238">DNA-binding</keyword>
<dbReference type="InterPro" id="IPR018490">
    <property type="entry name" value="cNMP-bd_dom_sf"/>
</dbReference>
<dbReference type="PANTHER" id="PTHR24567:SF74">
    <property type="entry name" value="HTH-TYPE TRANSCRIPTIONAL REGULATOR ARCR"/>
    <property type="match status" value="1"/>
</dbReference>
<proteinExistence type="predicted"/>
<name>A0A437S4K3_9FIRM</name>
<dbReference type="PROSITE" id="PS51063">
    <property type="entry name" value="HTH_CRP_2"/>
    <property type="match status" value="1"/>
</dbReference>
<dbReference type="InterPro" id="IPR000595">
    <property type="entry name" value="cNMP-bd_dom"/>
</dbReference>
<dbReference type="PRINTS" id="PR00034">
    <property type="entry name" value="HTHCRP"/>
</dbReference>
<evidence type="ECO:0000259" key="4">
    <source>
        <dbReference type="PROSITE" id="PS51063"/>
    </source>
</evidence>
<evidence type="ECO:0000313" key="5">
    <source>
        <dbReference type="EMBL" id="RVU53886.1"/>
    </source>
</evidence>
<dbReference type="GO" id="GO:0003677">
    <property type="term" value="F:DNA binding"/>
    <property type="evidence" value="ECO:0007669"/>
    <property type="project" value="UniProtKB-KW"/>
</dbReference>
<dbReference type="Pfam" id="PF00027">
    <property type="entry name" value="cNMP_binding"/>
    <property type="match status" value="1"/>
</dbReference>
<accession>A0A437S4K3</accession>
<dbReference type="OrthoDB" id="9776746at2"/>
<dbReference type="InterPro" id="IPR050397">
    <property type="entry name" value="Env_Response_Regulators"/>
</dbReference>
<dbReference type="PANTHER" id="PTHR24567">
    <property type="entry name" value="CRP FAMILY TRANSCRIPTIONAL REGULATORY PROTEIN"/>
    <property type="match status" value="1"/>
</dbReference>
<dbReference type="InterPro" id="IPR014710">
    <property type="entry name" value="RmlC-like_jellyroll"/>
</dbReference>
<dbReference type="Gene3D" id="1.10.10.10">
    <property type="entry name" value="Winged helix-like DNA-binding domain superfamily/Winged helix DNA-binding domain"/>
    <property type="match status" value="1"/>
</dbReference>
<dbReference type="AlphaFoldDB" id="A0A437S4K3"/>
<dbReference type="InterPro" id="IPR036390">
    <property type="entry name" value="WH_DNA-bd_sf"/>
</dbReference>
<keyword evidence="3" id="KW-0804">Transcription</keyword>
<dbReference type="GO" id="GO:0003700">
    <property type="term" value="F:DNA-binding transcription factor activity"/>
    <property type="evidence" value="ECO:0007669"/>
    <property type="project" value="TreeGrafter"/>
</dbReference>
<protein>
    <submittedName>
        <fullName evidence="5">Crp/Fnr family transcriptional regulator</fullName>
    </submittedName>
</protein>
<keyword evidence="1" id="KW-0805">Transcription regulation</keyword>
<dbReference type="SMART" id="SM00419">
    <property type="entry name" value="HTH_CRP"/>
    <property type="match status" value="1"/>
</dbReference>
<organism evidence="5 6">
    <name type="scientific">Anaerosphaera multitolerans</name>
    <dbReference type="NCBI Taxonomy" id="2487351"/>
    <lineage>
        <taxon>Bacteria</taxon>
        <taxon>Bacillati</taxon>
        <taxon>Bacillota</taxon>
        <taxon>Tissierellia</taxon>
        <taxon>Tissierellales</taxon>
        <taxon>Peptoniphilaceae</taxon>
        <taxon>Anaerosphaera</taxon>
    </lineage>
</organism>
<dbReference type="InterPro" id="IPR036388">
    <property type="entry name" value="WH-like_DNA-bd_sf"/>
</dbReference>
<dbReference type="GO" id="GO:0005829">
    <property type="term" value="C:cytosol"/>
    <property type="evidence" value="ECO:0007669"/>
    <property type="project" value="TreeGrafter"/>
</dbReference>
<dbReference type="Pfam" id="PF13545">
    <property type="entry name" value="HTH_Crp_2"/>
    <property type="match status" value="1"/>
</dbReference>